<dbReference type="STRING" id="1811193.A0O21_05285"/>
<dbReference type="RefSeq" id="WP_067062372.1">
    <property type="nucleotide sequence ID" value="NZ_CP014699.1"/>
</dbReference>
<name>A0A172Q7R6_9STRE</name>
<keyword evidence="2" id="KW-1185">Reference proteome</keyword>
<evidence type="ECO:0000313" key="2">
    <source>
        <dbReference type="Proteomes" id="UP000077317"/>
    </source>
</evidence>
<dbReference type="EMBL" id="CP014699">
    <property type="protein sequence ID" value="AND79481.1"/>
    <property type="molecule type" value="Genomic_DNA"/>
</dbReference>
<protein>
    <recommendedName>
        <fullName evidence="3">Triacylglycerol lipase</fullName>
    </recommendedName>
</protein>
<dbReference type="OrthoDB" id="6450827at2"/>
<dbReference type="InterPro" id="IPR029058">
    <property type="entry name" value="AB_hydrolase_fold"/>
</dbReference>
<evidence type="ECO:0008006" key="3">
    <source>
        <dbReference type="Google" id="ProtNLM"/>
    </source>
</evidence>
<dbReference type="Gene3D" id="3.40.50.1820">
    <property type="entry name" value="alpha/beta hydrolase"/>
    <property type="match status" value="1"/>
</dbReference>
<evidence type="ECO:0000313" key="1">
    <source>
        <dbReference type="EMBL" id="AND79481.1"/>
    </source>
</evidence>
<dbReference type="AlphaFoldDB" id="A0A172Q7R6"/>
<dbReference type="SUPFAM" id="SSF53474">
    <property type="entry name" value="alpha/beta-Hydrolases"/>
    <property type="match status" value="1"/>
</dbReference>
<reference evidence="1 2" key="1">
    <citation type="journal article" date="2016" name="Int. J. Syst. Evol. Microbiol.">
        <title>Streptococcuspantholopis sp. nov., isolated from faeces of the Tibetan antelope (Pantholops hodgsonii).</title>
        <authorList>
            <person name="Bai X."/>
            <person name="Xiong Y."/>
            <person name="Lu S."/>
            <person name="Jin D."/>
            <person name="Lai X."/>
            <person name="Yang J."/>
            <person name="Niu L."/>
            <person name="Hu S."/>
            <person name="Meng X."/>
            <person name="Pu J."/>
            <person name="Ye C."/>
            <person name="Xu J."/>
        </authorList>
    </citation>
    <scope>NUCLEOTIDE SEQUENCE [LARGE SCALE GENOMIC DNA]</scope>
    <source>
        <strain evidence="1 2">TA 26</strain>
    </source>
</reference>
<sequence length="419" mass="44731">MITEKDYNIISGEVYKVDPKKTSDTIKIGDNIPSGNQEFQVITDPVDNLDNGMQAMAVAPIVDGEPDTSQIVIAYAGTNPLDSKDLSTDIQSLGLGSNKLGNGSDLSAENLVFSDSQFVTALDFADQIAKAYPEAHITSTGHSLGEAIAMYVALKNGWSNVGYNGPDIANLISDKELLYMQTHPEEFRNFRNSSDIIGGITGNKTKTAIYAAGKKGYMGVQDILSNHSLTVWQFTEDGRLIYADGRISTGTAMSEFAEIKTSVTLQMATLRGLKDSFSSGGYTSSERIFLDSSQAQLIGSQIAAAAQTCAESIKKTCQEAISQAEQLWQDAVQQALAASSTLTEAEVKEALSLGGVTEETIVGATKTVFEAIETEAGTLAESFAQINSEINKGIASKLASDSELAGRFSQWQTQLSQSS</sequence>
<proteinExistence type="predicted"/>
<accession>A0A172Q7R6</accession>
<dbReference type="KEGG" id="spat:A0O21_05285"/>
<dbReference type="Proteomes" id="UP000077317">
    <property type="component" value="Chromosome"/>
</dbReference>
<gene>
    <name evidence="1" type="ORF">A0O21_05285</name>
</gene>
<reference evidence="2" key="2">
    <citation type="submission" date="2016-03" db="EMBL/GenBank/DDBJ databases">
        <title>Streptococcus antelopensis sp. nov., isolated from the feces of the Tibetan antelope (Pantholops hodgsonii) in Hoh Xil National Nature Reserve, Qinghai, China.</title>
        <authorList>
            <person name="Bai X."/>
        </authorList>
    </citation>
    <scope>NUCLEOTIDE SEQUENCE [LARGE SCALE GENOMIC DNA]</scope>
    <source>
        <strain evidence="2">TA 26</strain>
    </source>
</reference>
<organism evidence="1 2">
    <name type="scientific">Streptococcus pantholopis</name>
    <dbReference type="NCBI Taxonomy" id="1811193"/>
    <lineage>
        <taxon>Bacteria</taxon>
        <taxon>Bacillati</taxon>
        <taxon>Bacillota</taxon>
        <taxon>Bacilli</taxon>
        <taxon>Lactobacillales</taxon>
        <taxon>Streptococcaceae</taxon>
        <taxon>Streptococcus</taxon>
    </lineage>
</organism>